<dbReference type="AlphaFoldDB" id="A0A3M7R9V6"/>
<dbReference type="EMBL" id="REGN01003928">
    <property type="protein sequence ID" value="RNA20035.1"/>
    <property type="molecule type" value="Genomic_DNA"/>
</dbReference>
<dbReference type="Proteomes" id="UP000276133">
    <property type="component" value="Unassembled WGS sequence"/>
</dbReference>
<evidence type="ECO:0000313" key="2">
    <source>
        <dbReference type="Proteomes" id="UP000276133"/>
    </source>
</evidence>
<gene>
    <name evidence="1" type="ORF">BpHYR1_005334</name>
</gene>
<sequence>MRFECECECITQKLCQILKETKGTAENLSVCKLIVSATNRGVDHYIKLLNSLMQKTGFISILLFIY</sequence>
<organism evidence="1 2">
    <name type="scientific">Brachionus plicatilis</name>
    <name type="common">Marine rotifer</name>
    <name type="synonym">Brachionus muelleri</name>
    <dbReference type="NCBI Taxonomy" id="10195"/>
    <lineage>
        <taxon>Eukaryota</taxon>
        <taxon>Metazoa</taxon>
        <taxon>Spiralia</taxon>
        <taxon>Gnathifera</taxon>
        <taxon>Rotifera</taxon>
        <taxon>Eurotatoria</taxon>
        <taxon>Monogononta</taxon>
        <taxon>Pseudotrocha</taxon>
        <taxon>Ploima</taxon>
        <taxon>Brachionidae</taxon>
        <taxon>Brachionus</taxon>
    </lineage>
</organism>
<evidence type="ECO:0000313" key="1">
    <source>
        <dbReference type="EMBL" id="RNA20035.1"/>
    </source>
</evidence>
<keyword evidence="2" id="KW-1185">Reference proteome</keyword>
<accession>A0A3M7R9V6</accession>
<proteinExistence type="predicted"/>
<comment type="caution">
    <text evidence="1">The sequence shown here is derived from an EMBL/GenBank/DDBJ whole genome shotgun (WGS) entry which is preliminary data.</text>
</comment>
<reference evidence="1 2" key="1">
    <citation type="journal article" date="2018" name="Sci. Rep.">
        <title>Genomic signatures of local adaptation to the degree of environmental predictability in rotifers.</title>
        <authorList>
            <person name="Franch-Gras L."/>
            <person name="Hahn C."/>
            <person name="Garcia-Roger E.M."/>
            <person name="Carmona M.J."/>
            <person name="Serra M."/>
            <person name="Gomez A."/>
        </authorList>
    </citation>
    <scope>NUCLEOTIDE SEQUENCE [LARGE SCALE GENOMIC DNA]</scope>
    <source>
        <strain evidence="1">HYR1</strain>
    </source>
</reference>
<protein>
    <submittedName>
        <fullName evidence="1">Uncharacterized protein</fullName>
    </submittedName>
</protein>
<name>A0A3M7R9V6_BRAPC</name>